<name>A0A5B2UV93_9PSED</name>
<dbReference type="AlphaFoldDB" id="A0A5B2UV93"/>
<dbReference type="Proteomes" id="UP000325296">
    <property type="component" value="Unassembled WGS sequence"/>
</dbReference>
<keyword evidence="1" id="KW-0472">Membrane</keyword>
<accession>A0A5B2UV93</accession>
<feature type="domain" description="Glycosyltransferase 2-like" evidence="2">
    <location>
        <begin position="7"/>
        <end position="135"/>
    </location>
</feature>
<evidence type="ECO:0000313" key="3">
    <source>
        <dbReference type="EMBL" id="KAA2231053.1"/>
    </source>
</evidence>
<dbReference type="PANTHER" id="PTHR22916">
    <property type="entry name" value="GLYCOSYLTRANSFERASE"/>
    <property type="match status" value="1"/>
</dbReference>
<dbReference type="CDD" id="cd06433">
    <property type="entry name" value="GT_2_WfgS_like"/>
    <property type="match status" value="1"/>
</dbReference>
<dbReference type="SUPFAM" id="SSF53448">
    <property type="entry name" value="Nucleotide-diphospho-sugar transferases"/>
    <property type="match status" value="1"/>
</dbReference>
<dbReference type="Gene3D" id="3.90.550.10">
    <property type="entry name" value="Spore Coat Polysaccharide Biosynthesis Protein SpsA, Chain A"/>
    <property type="match status" value="1"/>
</dbReference>
<reference evidence="3 4" key="1">
    <citation type="submission" date="2019-09" db="EMBL/GenBank/DDBJ databases">
        <title>Draft genome sequence of Pseudomonas brenneri CCUG 51514(T).</title>
        <authorList>
            <person name="Tunovic T."/>
            <person name="Pineiro-Iglesias B."/>
            <person name="Unosson C."/>
            <person name="Inganas E."/>
            <person name="Ohlen M."/>
            <person name="Cardew S."/>
            <person name="Jensie-Markopoulos S."/>
            <person name="Salva-Serra F."/>
            <person name="Jaen-Luchoro D."/>
            <person name="Svensson-Stadler L."/>
            <person name="Chun J."/>
            <person name="Moore E."/>
        </authorList>
    </citation>
    <scope>NUCLEOTIDE SEQUENCE [LARGE SCALE GENOMIC DNA]</scope>
    <source>
        <strain evidence="3 4">CCUG 51514</strain>
    </source>
</reference>
<dbReference type="InterPro" id="IPR001173">
    <property type="entry name" value="Glyco_trans_2-like"/>
</dbReference>
<keyword evidence="3" id="KW-0808">Transferase</keyword>
<dbReference type="Pfam" id="PF00535">
    <property type="entry name" value="Glycos_transf_2"/>
    <property type="match status" value="1"/>
</dbReference>
<dbReference type="InterPro" id="IPR029044">
    <property type="entry name" value="Nucleotide-diphossugar_trans"/>
</dbReference>
<gene>
    <name evidence="3" type="ORF">F1720_08885</name>
</gene>
<protein>
    <submittedName>
        <fullName evidence="3">Glycosyltransferase</fullName>
    </submittedName>
</protein>
<organism evidence="3 4">
    <name type="scientific">Pseudomonas brenneri</name>
    <dbReference type="NCBI Taxonomy" id="129817"/>
    <lineage>
        <taxon>Bacteria</taxon>
        <taxon>Pseudomonadati</taxon>
        <taxon>Pseudomonadota</taxon>
        <taxon>Gammaproteobacteria</taxon>
        <taxon>Pseudomonadales</taxon>
        <taxon>Pseudomonadaceae</taxon>
        <taxon>Pseudomonas</taxon>
    </lineage>
</organism>
<proteinExistence type="predicted"/>
<dbReference type="GO" id="GO:0016758">
    <property type="term" value="F:hexosyltransferase activity"/>
    <property type="evidence" value="ECO:0007669"/>
    <property type="project" value="UniProtKB-ARBA"/>
</dbReference>
<evidence type="ECO:0000256" key="1">
    <source>
        <dbReference type="ARBA" id="ARBA00022519"/>
    </source>
</evidence>
<dbReference type="EMBL" id="VUOL01000004">
    <property type="protein sequence ID" value="KAA2231053.1"/>
    <property type="molecule type" value="Genomic_DNA"/>
</dbReference>
<sequence>MIKPLVSVVTVVYNAFGSIEATIKSVLEQDVGAGGIEYWVVDGGSTDGTLDVIDKYSGDLQLVSAPDRGIYDAMNKGVELCSGRWIIFMNAGDMFYSDSSIKEVFDGKSYAGVDVIYGDCIVDYDGGRKRYRKGGSVNQLWKGSCFSHQSAFIDLNLHKKNLYNIKNRIAADFEFFYGLSATGGNFLKVDQAISVVTSGGLSDIKRVDAMVAWWNCVNKSSVVNFHYIRIVLLEMLKGFVKSVIRPVRRKI</sequence>
<evidence type="ECO:0000259" key="2">
    <source>
        <dbReference type="Pfam" id="PF00535"/>
    </source>
</evidence>
<comment type="caution">
    <text evidence="3">The sequence shown here is derived from an EMBL/GenBank/DDBJ whole genome shotgun (WGS) entry which is preliminary data.</text>
</comment>
<dbReference type="PANTHER" id="PTHR22916:SF67">
    <property type="entry name" value="COLANIC ACID BIOSYNTHESIS GLYCOSYL TRANSFERASE WCAE-RELATED"/>
    <property type="match status" value="1"/>
</dbReference>
<keyword evidence="1" id="KW-1003">Cell membrane</keyword>
<dbReference type="RefSeq" id="WP_090291571.1">
    <property type="nucleotide sequence ID" value="NZ_BMNU01000005.1"/>
</dbReference>
<evidence type="ECO:0000313" key="4">
    <source>
        <dbReference type="Proteomes" id="UP000325296"/>
    </source>
</evidence>
<keyword evidence="1" id="KW-0997">Cell inner membrane</keyword>
<dbReference type="OrthoDB" id="396512at2"/>